<dbReference type="GO" id="GO:0140664">
    <property type="term" value="F:ATP-dependent DNA damage sensor activity"/>
    <property type="evidence" value="ECO:0007669"/>
    <property type="project" value="InterPro"/>
</dbReference>
<dbReference type="PANTHER" id="PTHR11361:SF21">
    <property type="entry name" value="MUTS PROTEIN HOMOLOG 4"/>
    <property type="match status" value="1"/>
</dbReference>
<evidence type="ECO:0000256" key="4">
    <source>
        <dbReference type="ARBA" id="ARBA00023125"/>
    </source>
</evidence>
<dbReference type="STRING" id="27835.A0A0N4Y3M7"/>
<gene>
    <name evidence="6" type="ORF">NBR_LOCUS10427</name>
</gene>
<dbReference type="GO" id="GO:0005524">
    <property type="term" value="F:ATP binding"/>
    <property type="evidence" value="ECO:0007669"/>
    <property type="project" value="UniProtKB-KW"/>
</dbReference>
<dbReference type="WBParaSite" id="NBR_0001042601-mRNA-1">
    <property type="protein sequence ID" value="NBR_0001042601-mRNA-1"/>
    <property type="gene ID" value="NBR_0001042601"/>
</dbReference>
<organism evidence="8">
    <name type="scientific">Nippostrongylus brasiliensis</name>
    <name type="common">Rat hookworm</name>
    <dbReference type="NCBI Taxonomy" id="27835"/>
    <lineage>
        <taxon>Eukaryota</taxon>
        <taxon>Metazoa</taxon>
        <taxon>Ecdysozoa</taxon>
        <taxon>Nematoda</taxon>
        <taxon>Chromadorea</taxon>
        <taxon>Rhabditida</taxon>
        <taxon>Rhabditina</taxon>
        <taxon>Rhabditomorpha</taxon>
        <taxon>Strongyloidea</taxon>
        <taxon>Heligmosomidae</taxon>
        <taxon>Nippostrongylus</taxon>
    </lineage>
</organism>
<dbReference type="GO" id="GO:0007131">
    <property type="term" value="P:reciprocal meiotic recombination"/>
    <property type="evidence" value="ECO:0007669"/>
    <property type="project" value="TreeGrafter"/>
</dbReference>
<reference evidence="8" key="1">
    <citation type="submission" date="2017-02" db="UniProtKB">
        <authorList>
            <consortium name="WormBaseParasite"/>
        </authorList>
    </citation>
    <scope>IDENTIFICATION</scope>
</reference>
<dbReference type="SMART" id="SM00534">
    <property type="entry name" value="MUTSac"/>
    <property type="match status" value="1"/>
</dbReference>
<dbReference type="GO" id="GO:0006298">
    <property type="term" value="P:mismatch repair"/>
    <property type="evidence" value="ECO:0007669"/>
    <property type="project" value="InterPro"/>
</dbReference>
<sequence>MGHNDDLSRNLSAFAVEMDEIAYMLQHSDSRSLLVIDELARMKIHKNSRFQAFTIFATHFLDLAALETKYTCVENFHFPSNVAVIDGQEQFCSSRKLHRGSYTGPLYGFELVELTTFPQEVVDNARELAQRLHEEAVGKRSESRIESTVYNGTPDSDALARQVLLRSARRLREIVASKDVADPETLKRSLIDVQTYLRNSPAVAAMLKHREKV</sequence>
<dbReference type="GO" id="GO:0030983">
    <property type="term" value="F:mismatched DNA binding"/>
    <property type="evidence" value="ECO:0007669"/>
    <property type="project" value="InterPro"/>
</dbReference>
<dbReference type="AlphaFoldDB" id="A0A0N4Y3M7"/>
<feature type="domain" description="DNA mismatch repair proteins mutS family" evidence="5">
    <location>
        <begin position="1"/>
        <end position="130"/>
    </location>
</feature>
<dbReference type="InterPro" id="IPR027417">
    <property type="entry name" value="P-loop_NTPase"/>
</dbReference>
<evidence type="ECO:0000256" key="2">
    <source>
        <dbReference type="ARBA" id="ARBA00022741"/>
    </source>
</evidence>
<evidence type="ECO:0000256" key="1">
    <source>
        <dbReference type="ARBA" id="ARBA00006271"/>
    </source>
</evidence>
<proteinExistence type="inferred from homology"/>
<evidence type="ECO:0000256" key="3">
    <source>
        <dbReference type="ARBA" id="ARBA00022840"/>
    </source>
</evidence>
<evidence type="ECO:0000259" key="5">
    <source>
        <dbReference type="SMART" id="SM00534"/>
    </source>
</evidence>
<dbReference type="PANTHER" id="PTHR11361">
    <property type="entry name" value="DNA MISMATCH REPAIR PROTEIN MUTS FAMILY MEMBER"/>
    <property type="match status" value="1"/>
</dbReference>
<keyword evidence="7" id="KW-1185">Reference proteome</keyword>
<name>A0A0N4Y3M7_NIPBR</name>
<dbReference type="InterPro" id="IPR000432">
    <property type="entry name" value="DNA_mismatch_repair_MutS_C"/>
</dbReference>
<accession>A0A0N4Y3M7</accession>
<dbReference type="InterPro" id="IPR045076">
    <property type="entry name" value="MutS"/>
</dbReference>
<comment type="similarity">
    <text evidence="1">Belongs to the DNA mismatch repair MutS family.</text>
</comment>
<keyword evidence="3" id="KW-0067">ATP-binding</keyword>
<dbReference type="Pfam" id="PF00488">
    <property type="entry name" value="MutS_V"/>
    <property type="match status" value="1"/>
</dbReference>
<dbReference type="GO" id="GO:0005634">
    <property type="term" value="C:nucleus"/>
    <property type="evidence" value="ECO:0007669"/>
    <property type="project" value="TreeGrafter"/>
</dbReference>
<keyword evidence="2" id="KW-0547">Nucleotide-binding</keyword>
<dbReference type="Gene3D" id="3.40.50.300">
    <property type="entry name" value="P-loop containing nucleotide triphosphate hydrolases"/>
    <property type="match status" value="1"/>
</dbReference>
<keyword evidence="4" id="KW-0238">DNA-binding</keyword>
<dbReference type="Proteomes" id="UP000271162">
    <property type="component" value="Unassembled WGS sequence"/>
</dbReference>
<evidence type="ECO:0000313" key="6">
    <source>
        <dbReference type="EMBL" id="VDL74016.1"/>
    </source>
</evidence>
<reference evidence="6 7" key="2">
    <citation type="submission" date="2018-11" db="EMBL/GenBank/DDBJ databases">
        <authorList>
            <consortium name="Pathogen Informatics"/>
        </authorList>
    </citation>
    <scope>NUCLEOTIDE SEQUENCE [LARGE SCALE GENOMIC DNA]</scope>
</reference>
<protein>
    <submittedName>
        <fullName evidence="8">MutS protein homolog him-14 (inferred by orthology to a C. elegans protein)</fullName>
    </submittedName>
</protein>
<dbReference type="SUPFAM" id="SSF52540">
    <property type="entry name" value="P-loop containing nucleoside triphosphate hydrolases"/>
    <property type="match status" value="1"/>
</dbReference>
<dbReference type="EMBL" id="UYSL01020315">
    <property type="protein sequence ID" value="VDL74016.1"/>
    <property type="molecule type" value="Genomic_DNA"/>
</dbReference>
<evidence type="ECO:0000313" key="7">
    <source>
        <dbReference type="Proteomes" id="UP000271162"/>
    </source>
</evidence>
<evidence type="ECO:0000313" key="8">
    <source>
        <dbReference type="WBParaSite" id="NBR_0001042601-mRNA-1"/>
    </source>
</evidence>